<dbReference type="EMBL" id="QRGO01000002">
    <property type="protein sequence ID" value="RDV02304.1"/>
    <property type="molecule type" value="Genomic_DNA"/>
</dbReference>
<evidence type="ECO:0000313" key="1">
    <source>
        <dbReference type="EMBL" id="RDV02304.1"/>
    </source>
</evidence>
<accession>A0A371B446</accession>
<proteinExistence type="predicted"/>
<dbReference type="AlphaFoldDB" id="A0A371B446"/>
<evidence type="ECO:0000313" key="2">
    <source>
        <dbReference type="Proteomes" id="UP000263993"/>
    </source>
</evidence>
<protein>
    <submittedName>
        <fullName evidence="1">Uncharacterized protein</fullName>
    </submittedName>
</protein>
<keyword evidence="2" id="KW-1185">Reference proteome</keyword>
<dbReference type="Proteomes" id="UP000263993">
    <property type="component" value="Unassembled WGS sequence"/>
</dbReference>
<reference evidence="2" key="1">
    <citation type="submission" date="2018-08" db="EMBL/GenBank/DDBJ databases">
        <authorList>
            <person name="Kim S.-J."/>
            <person name="Jung G.-Y."/>
        </authorList>
    </citation>
    <scope>NUCLEOTIDE SEQUENCE [LARGE SCALE GENOMIC DNA]</scope>
    <source>
        <strain evidence="2">GY_H</strain>
    </source>
</reference>
<sequence>MIGLLAVLPSVATAEELTAEQARAFVVGKTFNYTCFEGTRGRGRVLHDGSVVGSIQFQGAGKVRYAALPANTLHVREGSVCASMKGLPIDPCFRVTKVDEYTFRGSVSGLGFAYCEFTRRPTRSASVENEDGPLKLRSSFAAGNN</sequence>
<organism evidence="1 2">
    <name type="scientific">Undibacter mobilis</name>
    <dbReference type="NCBI Taxonomy" id="2292256"/>
    <lineage>
        <taxon>Bacteria</taxon>
        <taxon>Pseudomonadati</taxon>
        <taxon>Pseudomonadota</taxon>
        <taxon>Alphaproteobacteria</taxon>
        <taxon>Hyphomicrobiales</taxon>
        <taxon>Nitrobacteraceae</taxon>
        <taxon>Undibacter</taxon>
    </lineage>
</organism>
<comment type="caution">
    <text evidence="1">The sequence shown here is derived from an EMBL/GenBank/DDBJ whole genome shotgun (WGS) entry which is preliminary data.</text>
</comment>
<name>A0A371B446_9BRAD</name>
<gene>
    <name evidence="1" type="ORF">DXH78_17125</name>
</gene>